<dbReference type="PANTHER" id="PTHR36933">
    <property type="entry name" value="SLL0788 PROTEIN"/>
    <property type="match status" value="1"/>
</dbReference>
<protein>
    <recommendedName>
        <fullName evidence="2">DUF305 domain-containing protein</fullName>
    </recommendedName>
</protein>
<organism evidence="3 4">
    <name type="scientific">Actinocorallia longicatena</name>
    <dbReference type="NCBI Taxonomy" id="111803"/>
    <lineage>
        <taxon>Bacteria</taxon>
        <taxon>Bacillati</taxon>
        <taxon>Actinomycetota</taxon>
        <taxon>Actinomycetes</taxon>
        <taxon>Streptosporangiales</taxon>
        <taxon>Thermomonosporaceae</taxon>
        <taxon>Actinocorallia</taxon>
    </lineage>
</organism>
<evidence type="ECO:0000259" key="2">
    <source>
        <dbReference type="Pfam" id="PF03713"/>
    </source>
</evidence>
<dbReference type="InterPro" id="IPR012347">
    <property type="entry name" value="Ferritin-like"/>
</dbReference>
<evidence type="ECO:0000256" key="1">
    <source>
        <dbReference type="SAM" id="SignalP"/>
    </source>
</evidence>
<name>A0ABP6QM11_9ACTN</name>
<dbReference type="Gene3D" id="1.20.1260.10">
    <property type="match status" value="1"/>
</dbReference>
<feature type="chain" id="PRO_5045785193" description="DUF305 domain-containing protein" evidence="1">
    <location>
        <begin position="25"/>
        <end position="197"/>
    </location>
</feature>
<reference evidence="4" key="1">
    <citation type="journal article" date="2019" name="Int. J. Syst. Evol. Microbiol.">
        <title>The Global Catalogue of Microorganisms (GCM) 10K type strain sequencing project: providing services to taxonomists for standard genome sequencing and annotation.</title>
        <authorList>
            <consortium name="The Broad Institute Genomics Platform"/>
            <consortium name="The Broad Institute Genome Sequencing Center for Infectious Disease"/>
            <person name="Wu L."/>
            <person name="Ma J."/>
        </authorList>
    </citation>
    <scope>NUCLEOTIDE SEQUENCE [LARGE SCALE GENOMIC DNA]</scope>
    <source>
        <strain evidence="4">JCM 9377</strain>
    </source>
</reference>
<sequence length="197" mass="19771">MKTVLSGGLVLAVTLLTGCSAGHAGHTGHPHPAVESPAVASPAVKGSAVASPAGFNPTDRGWIQLMIPMAESATELLALAPSHAGRREVRAWAAAVAEAQRTELDGLRALLARAGLPTTNIHEGHAMPGMVTGADLGRAATLKGAAFDALLVTALRAHLDQSAKVSAAASESGSDPAARALARRIADVHGTLLSAAP</sequence>
<gene>
    <name evidence="3" type="ORF">GCM10010468_67740</name>
</gene>
<feature type="domain" description="DUF305" evidence="2">
    <location>
        <begin position="59"/>
        <end position="187"/>
    </location>
</feature>
<dbReference type="PROSITE" id="PS51257">
    <property type="entry name" value="PROKAR_LIPOPROTEIN"/>
    <property type="match status" value="1"/>
</dbReference>
<dbReference type="EMBL" id="BAAAUV010000026">
    <property type="protein sequence ID" value="GAA3234527.1"/>
    <property type="molecule type" value="Genomic_DNA"/>
</dbReference>
<dbReference type="RefSeq" id="WP_344836573.1">
    <property type="nucleotide sequence ID" value="NZ_BAAAUV010000026.1"/>
</dbReference>
<evidence type="ECO:0000313" key="3">
    <source>
        <dbReference type="EMBL" id="GAA3234527.1"/>
    </source>
</evidence>
<dbReference type="Pfam" id="PF03713">
    <property type="entry name" value="DUF305"/>
    <property type="match status" value="1"/>
</dbReference>
<evidence type="ECO:0000313" key="4">
    <source>
        <dbReference type="Proteomes" id="UP001501237"/>
    </source>
</evidence>
<dbReference type="Proteomes" id="UP001501237">
    <property type="component" value="Unassembled WGS sequence"/>
</dbReference>
<dbReference type="PANTHER" id="PTHR36933:SF1">
    <property type="entry name" value="SLL0788 PROTEIN"/>
    <property type="match status" value="1"/>
</dbReference>
<feature type="signal peptide" evidence="1">
    <location>
        <begin position="1"/>
        <end position="24"/>
    </location>
</feature>
<dbReference type="InterPro" id="IPR005183">
    <property type="entry name" value="DUF305_CopM-like"/>
</dbReference>
<accession>A0ABP6QM11</accession>
<comment type="caution">
    <text evidence="3">The sequence shown here is derived from an EMBL/GenBank/DDBJ whole genome shotgun (WGS) entry which is preliminary data.</text>
</comment>
<proteinExistence type="predicted"/>
<keyword evidence="1" id="KW-0732">Signal</keyword>
<keyword evidence="4" id="KW-1185">Reference proteome</keyword>